<name>A0A6J4IXF2_9ACTN</name>
<feature type="compositionally biased region" description="Low complexity" evidence="1">
    <location>
        <begin position="101"/>
        <end position="112"/>
    </location>
</feature>
<proteinExistence type="predicted"/>
<dbReference type="GO" id="GO:0004124">
    <property type="term" value="F:cysteine synthase activity"/>
    <property type="evidence" value="ECO:0007669"/>
    <property type="project" value="UniProtKB-EC"/>
</dbReference>
<protein>
    <submittedName>
        <fullName evidence="2">Cysteine synthase</fullName>
        <ecNumber evidence="2">2.5.1.47</ecNumber>
    </submittedName>
</protein>
<organism evidence="2">
    <name type="scientific">uncultured Acidimicrobiales bacterium</name>
    <dbReference type="NCBI Taxonomy" id="310071"/>
    <lineage>
        <taxon>Bacteria</taxon>
        <taxon>Bacillati</taxon>
        <taxon>Actinomycetota</taxon>
        <taxon>Acidimicrobiia</taxon>
        <taxon>Acidimicrobiales</taxon>
        <taxon>environmental samples</taxon>
    </lineage>
</organism>
<reference evidence="2" key="1">
    <citation type="submission" date="2020-02" db="EMBL/GenBank/DDBJ databases">
        <authorList>
            <person name="Meier V. D."/>
        </authorList>
    </citation>
    <scope>NUCLEOTIDE SEQUENCE</scope>
    <source>
        <strain evidence="2">AVDCRST_MAG76</strain>
    </source>
</reference>
<accession>A0A6J4IXF2</accession>
<keyword evidence="2" id="KW-0808">Transferase</keyword>
<feature type="compositionally biased region" description="Basic and acidic residues" evidence="1">
    <location>
        <begin position="36"/>
        <end position="58"/>
    </location>
</feature>
<feature type="non-terminal residue" evidence="2">
    <location>
        <position position="112"/>
    </location>
</feature>
<gene>
    <name evidence="2" type="ORF">AVDCRST_MAG76-2873</name>
</gene>
<sequence>GGLRIGARPDRQHPDRRRLGAVAEPEGAGPGQARGPEPRREREGPRCQVHDRGGREGRPAAARIGAHRVVLGQHRHRPRHDLQGAGLPPEGGPAGERVDRAAPAARGVGRRD</sequence>
<dbReference type="EMBL" id="CADCSZ010000173">
    <property type="protein sequence ID" value="CAA9261975.1"/>
    <property type="molecule type" value="Genomic_DNA"/>
</dbReference>
<evidence type="ECO:0000256" key="1">
    <source>
        <dbReference type="SAM" id="MobiDB-lite"/>
    </source>
</evidence>
<feature type="compositionally biased region" description="Low complexity" evidence="1">
    <location>
        <begin position="23"/>
        <end position="35"/>
    </location>
</feature>
<evidence type="ECO:0000313" key="2">
    <source>
        <dbReference type="EMBL" id="CAA9261975.1"/>
    </source>
</evidence>
<dbReference type="EC" id="2.5.1.47" evidence="2"/>
<dbReference type="AlphaFoldDB" id="A0A6J4IXF2"/>
<feature type="non-terminal residue" evidence="2">
    <location>
        <position position="1"/>
    </location>
</feature>
<feature type="region of interest" description="Disordered" evidence="1">
    <location>
        <begin position="1"/>
        <end position="112"/>
    </location>
</feature>